<protein>
    <submittedName>
        <fullName evidence="1">Uncharacterized protein</fullName>
    </submittedName>
</protein>
<sequence>MSCSPLMHYSIIIESLKLPRNFVLRFGQKNLGVEGPVMNANLCPNGLICPRTFAPREKIVNSPARLQIGQFGAADHEMISLSY</sequence>
<accession>A0A8X6N4J7</accession>
<proteinExistence type="predicted"/>
<reference evidence="1" key="1">
    <citation type="submission" date="2020-08" db="EMBL/GenBank/DDBJ databases">
        <title>Multicomponent nature underlies the extraordinary mechanical properties of spider dragline silk.</title>
        <authorList>
            <person name="Kono N."/>
            <person name="Nakamura H."/>
            <person name="Mori M."/>
            <person name="Yoshida Y."/>
            <person name="Ohtoshi R."/>
            <person name="Malay A.D."/>
            <person name="Moran D.A.P."/>
            <person name="Tomita M."/>
            <person name="Numata K."/>
            <person name="Arakawa K."/>
        </authorList>
    </citation>
    <scope>NUCLEOTIDE SEQUENCE</scope>
</reference>
<name>A0A8X6N4J7_NEPPI</name>
<organism evidence="1 2">
    <name type="scientific">Nephila pilipes</name>
    <name type="common">Giant wood spider</name>
    <name type="synonym">Nephila maculata</name>
    <dbReference type="NCBI Taxonomy" id="299642"/>
    <lineage>
        <taxon>Eukaryota</taxon>
        <taxon>Metazoa</taxon>
        <taxon>Ecdysozoa</taxon>
        <taxon>Arthropoda</taxon>
        <taxon>Chelicerata</taxon>
        <taxon>Arachnida</taxon>
        <taxon>Araneae</taxon>
        <taxon>Araneomorphae</taxon>
        <taxon>Entelegynae</taxon>
        <taxon>Araneoidea</taxon>
        <taxon>Nephilidae</taxon>
        <taxon>Nephila</taxon>
    </lineage>
</organism>
<evidence type="ECO:0000313" key="2">
    <source>
        <dbReference type="Proteomes" id="UP000887013"/>
    </source>
</evidence>
<comment type="caution">
    <text evidence="1">The sequence shown here is derived from an EMBL/GenBank/DDBJ whole genome shotgun (WGS) entry which is preliminary data.</text>
</comment>
<dbReference type="EMBL" id="BMAW01053888">
    <property type="protein sequence ID" value="GFS93346.1"/>
    <property type="molecule type" value="Genomic_DNA"/>
</dbReference>
<evidence type="ECO:0000313" key="1">
    <source>
        <dbReference type="EMBL" id="GFS93346.1"/>
    </source>
</evidence>
<gene>
    <name evidence="1" type="ORF">NPIL_618271</name>
</gene>
<dbReference type="AlphaFoldDB" id="A0A8X6N4J7"/>
<dbReference type="Proteomes" id="UP000887013">
    <property type="component" value="Unassembled WGS sequence"/>
</dbReference>
<keyword evidence="2" id="KW-1185">Reference proteome</keyword>